<proteinExistence type="predicted"/>
<dbReference type="PANTHER" id="PTHR33570">
    <property type="entry name" value="4-CARBOXYMUCONOLACTONE DECARBOXYLASE FAMILY PROTEIN"/>
    <property type="match status" value="1"/>
</dbReference>
<dbReference type="Pfam" id="PF02627">
    <property type="entry name" value="CMD"/>
    <property type="match status" value="1"/>
</dbReference>
<dbReference type="GO" id="GO:0051920">
    <property type="term" value="F:peroxiredoxin activity"/>
    <property type="evidence" value="ECO:0007669"/>
    <property type="project" value="InterPro"/>
</dbReference>
<dbReference type="PANTHER" id="PTHR33570:SF2">
    <property type="entry name" value="CARBOXYMUCONOLACTONE DECARBOXYLASE-LIKE DOMAIN-CONTAINING PROTEIN"/>
    <property type="match status" value="1"/>
</dbReference>
<organism evidence="2 3">
    <name type="scientific">Amycolatopsis acidicola</name>
    <dbReference type="NCBI Taxonomy" id="2596893"/>
    <lineage>
        <taxon>Bacteria</taxon>
        <taxon>Bacillati</taxon>
        <taxon>Actinomycetota</taxon>
        <taxon>Actinomycetes</taxon>
        <taxon>Pseudonocardiales</taxon>
        <taxon>Pseudonocardiaceae</taxon>
        <taxon>Amycolatopsis</taxon>
    </lineage>
</organism>
<accession>A0A5N0UYM4</accession>
<sequence>MTDETRQRGLDMMSKVYGWDMPDRPGEFFRYTLDHLFADIWTRPGLEMRDRRLMLLGLLAAQGIEDLAEVQVTAALKNGELTEDQLREIAVFLTHYVGWPLGTKLYMTVEKVIARRKKEAKE</sequence>
<comment type="caution">
    <text evidence="2">The sequence shown here is derived from an EMBL/GenBank/DDBJ whole genome shotgun (WGS) entry which is preliminary data.</text>
</comment>
<dbReference type="AlphaFoldDB" id="A0A5N0UYM4"/>
<protein>
    <submittedName>
        <fullName evidence="2">Carboxymuconolactone decarboxylase family protein</fullName>
    </submittedName>
</protein>
<dbReference type="InterPro" id="IPR003779">
    <property type="entry name" value="CMD-like"/>
</dbReference>
<dbReference type="Proteomes" id="UP000319769">
    <property type="component" value="Unassembled WGS sequence"/>
</dbReference>
<gene>
    <name evidence="2" type="ORF">FPZ12_027210</name>
</gene>
<reference evidence="2" key="1">
    <citation type="submission" date="2019-09" db="EMBL/GenBank/DDBJ databases">
        <authorList>
            <person name="Teo W.F.A."/>
            <person name="Duangmal K."/>
        </authorList>
    </citation>
    <scope>NUCLEOTIDE SEQUENCE [LARGE SCALE GENOMIC DNA]</scope>
    <source>
        <strain evidence="2">K81G1</strain>
    </source>
</reference>
<name>A0A5N0UYM4_9PSEU</name>
<evidence type="ECO:0000259" key="1">
    <source>
        <dbReference type="Pfam" id="PF02627"/>
    </source>
</evidence>
<dbReference type="InterPro" id="IPR029032">
    <property type="entry name" value="AhpD-like"/>
</dbReference>
<dbReference type="EMBL" id="VMNW02000048">
    <property type="protein sequence ID" value="KAA9156537.1"/>
    <property type="molecule type" value="Genomic_DNA"/>
</dbReference>
<dbReference type="OrthoDB" id="9802489at2"/>
<evidence type="ECO:0000313" key="3">
    <source>
        <dbReference type="Proteomes" id="UP000319769"/>
    </source>
</evidence>
<dbReference type="Gene3D" id="1.20.1290.10">
    <property type="entry name" value="AhpD-like"/>
    <property type="match status" value="1"/>
</dbReference>
<dbReference type="SUPFAM" id="SSF69118">
    <property type="entry name" value="AhpD-like"/>
    <property type="match status" value="1"/>
</dbReference>
<evidence type="ECO:0000313" key="2">
    <source>
        <dbReference type="EMBL" id="KAA9156537.1"/>
    </source>
</evidence>
<dbReference type="InterPro" id="IPR052512">
    <property type="entry name" value="4CMD/NDH-1_regulator"/>
</dbReference>
<feature type="domain" description="Carboxymuconolactone decarboxylase-like" evidence="1">
    <location>
        <begin position="27"/>
        <end position="100"/>
    </location>
</feature>
<dbReference type="RefSeq" id="WP_144749358.1">
    <property type="nucleotide sequence ID" value="NZ_VMNW02000048.1"/>
</dbReference>
<keyword evidence="3" id="KW-1185">Reference proteome</keyword>